<feature type="compositionally biased region" description="Low complexity" evidence="1">
    <location>
        <begin position="128"/>
        <end position="140"/>
    </location>
</feature>
<organism evidence="2 3">
    <name type="scientific">Oryza rufipogon</name>
    <name type="common">Brownbeard rice</name>
    <name type="synonym">Asian wild rice</name>
    <dbReference type="NCBI Taxonomy" id="4529"/>
    <lineage>
        <taxon>Eukaryota</taxon>
        <taxon>Viridiplantae</taxon>
        <taxon>Streptophyta</taxon>
        <taxon>Embryophyta</taxon>
        <taxon>Tracheophyta</taxon>
        <taxon>Spermatophyta</taxon>
        <taxon>Magnoliopsida</taxon>
        <taxon>Liliopsida</taxon>
        <taxon>Poales</taxon>
        <taxon>Poaceae</taxon>
        <taxon>BOP clade</taxon>
        <taxon>Oryzoideae</taxon>
        <taxon>Oryzeae</taxon>
        <taxon>Oryzinae</taxon>
        <taxon>Oryza</taxon>
    </lineage>
</organism>
<reference evidence="2" key="2">
    <citation type="submission" date="2015-06" db="UniProtKB">
        <authorList>
            <consortium name="EnsemblPlants"/>
        </authorList>
    </citation>
    <scope>IDENTIFICATION</scope>
</reference>
<protein>
    <submittedName>
        <fullName evidence="2">Uncharacterized protein</fullName>
    </submittedName>
</protein>
<proteinExistence type="predicted"/>
<accession>A0A0E0QVN5</accession>
<evidence type="ECO:0000256" key="1">
    <source>
        <dbReference type="SAM" id="MobiDB-lite"/>
    </source>
</evidence>
<evidence type="ECO:0000313" key="2">
    <source>
        <dbReference type="EnsemblPlants" id="ORUFI10G00610.1"/>
    </source>
</evidence>
<feature type="region of interest" description="Disordered" evidence="1">
    <location>
        <begin position="1"/>
        <end position="41"/>
    </location>
</feature>
<feature type="region of interest" description="Disordered" evidence="1">
    <location>
        <begin position="128"/>
        <end position="169"/>
    </location>
</feature>
<reference evidence="3" key="1">
    <citation type="submission" date="2013-06" db="EMBL/GenBank/DDBJ databases">
        <authorList>
            <person name="Zhao Q."/>
        </authorList>
    </citation>
    <scope>NUCLEOTIDE SEQUENCE</scope>
    <source>
        <strain evidence="3">cv. W1943</strain>
    </source>
</reference>
<dbReference type="STRING" id="4529.A0A0E0QVN5"/>
<dbReference type="EnsemblPlants" id="ORUFI10G00610.1">
    <property type="protein sequence ID" value="ORUFI10G00610.1"/>
    <property type="gene ID" value="ORUFI10G00610"/>
</dbReference>
<keyword evidence="3" id="KW-1185">Reference proteome</keyword>
<name>A0A0E0QVN5_ORYRU</name>
<dbReference type="Proteomes" id="UP000008022">
    <property type="component" value="Unassembled WGS sequence"/>
</dbReference>
<evidence type="ECO:0000313" key="3">
    <source>
        <dbReference type="Proteomes" id="UP000008022"/>
    </source>
</evidence>
<dbReference type="AlphaFoldDB" id="A0A0E0QVN5"/>
<sequence length="235" mass="24878">MWAAEGGALGCGRGDATRTSLGRTTRHRARSIAGQNGQRRHRDTVATVPVPSRHRACRLRQRPWPCPRRLLDSFHSSWVRFRVAYITPLLQLLVDACVVLLLVQSADRLVQCLGCLYIHLNRTGEASAAGTASSGTCSGGHLPPASNVELAPPPTPAAQLLSTSSSSTGADLASPAAVAAAPSSCRSLPRHRWSPELASTTAARRPSYASASGHLSERPPPKTTTTTPKSGRPTI</sequence>
<dbReference type="HOGENOM" id="CLU_1181829_0_0_1"/>
<feature type="region of interest" description="Disordered" evidence="1">
    <location>
        <begin position="183"/>
        <end position="235"/>
    </location>
</feature>
<feature type="compositionally biased region" description="Low complexity" evidence="1">
    <location>
        <begin position="157"/>
        <end position="169"/>
    </location>
</feature>
<dbReference type="Gramene" id="ORUFI10G00610.1">
    <property type="protein sequence ID" value="ORUFI10G00610.1"/>
    <property type="gene ID" value="ORUFI10G00610"/>
</dbReference>